<evidence type="ECO:0000313" key="3">
    <source>
        <dbReference type="Proteomes" id="UP000626786"/>
    </source>
</evidence>
<gene>
    <name evidence="2" type="ORF">H9649_01055</name>
</gene>
<name>A0ABR8U536_9BACL</name>
<dbReference type="Proteomes" id="UP000626786">
    <property type="component" value="Unassembled WGS sequence"/>
</dbReference>
<feature type="region of interest" description="Disordered" evidence="1">
    <location>
        <begin position="56"/>
        <end position="81"/>
    </location>
</feature>
<protein>
    <recommendedName>
        <fullName evidence="4">Endolytic transglycosylase MltG</fullName>
    </recommendedName>
</protein>
<sequence length="159" mass="17383">MMKIVFRSIGIGCILSAAILYFTNPENLTASTQNSEAELKKVRMELDRVKEELAVAQTLSSSSNQGQTTSKPVEKEKSEPVTEVVKESLVKTVLSIESGSNSTIVSEKLERSGIISSSKELEQFLSDNHLAGRIQIGEYELDSTMSIKEIAGVITNTKK</sequence>
<evidence type="ECO:0000256" key="1">
    <source>
        <dbReference type="SAM" id="MobiDB-lite"/>
    </source>
</evidence>
<feature type="compositionally biased region" description="Polar residues" evidence="1">
    <location>
        <begin position="57"/>
        <end position="71"/>
    </location>
</feature>
<feature type="compositionally biased region" description="Basic and acidic residues" evidence="1">
    <location>
        <begin position="72"/>
        <end position="81"/>
    </location>
</feature>
<proteinExistence type="predicted"/>
<organism evidence="2 3">
    <name type="scientific">Sporosarcina quadrami</name>
    <dbReference type="NCBI Taxonomy" id="2762234"/>
    <lineage>
        <taxon>Bacteria</taxon>
        <taxon>Bacillati</taxon>
        <taxon>Bacillota</taxon>
        <taxon>Bacilli</taxon>
        <taxon>Bacillales</taxon>
        <taxon>Caryophanaceae</taxon>
        <taxon>Sporosarcina</taxon>
    </lineage>
</organism>
<keyword evidence="3" id="KW-1185">Reference proteome</keyword>
<dbReference type="Gene3D" id="3.30.1490.480">
    <property type="entry name" value="Endolytic murein transglycosylase"/>
    <property type="match status" value="1"/>
</dbReference>
<dbReference type="RefSeq" id="WP_191692791.1">
    <property type="nucleotide sequence ID" value="NZ_JACSQN010000001.1"/>
</dbReference>
<evidence type="ECO:0000313" key="2">
    <source>
        <dbReference type="EMBL" id="MBD7983152.1"/>
    </source>
</evidence>
<accession>A0ABR8U536</accession>
<evidence type="ECO:0008006" key="4">
    <source>
        <dbReference type="Google" id="ProtNLM"/>
    </source>
</evidence>
<dbReference type="EMBL" id="JACSQN010000001">
    <property type="protein sequence ID" value="MBD7983152.1"/>
    <property type="molecule type" value="Genomic_DNA"/>
</dbReference>
<comment type="caution">
    <text evidence="2">The sequence shown here is derived from an EMBL/GenBank/DDBJ whole genome shotgun (WGS) entry which is preliminary data.</text>
</comment>
<reference evidence="2 3" key="1">
    <citation type="submission" date="2020-08" db="EMBL/GenBank/DDBJ databases">
        <title>A Genomic Blueprint of the Chicken Gut Microbiome.</title>
        <authorList>
            <person name="Gilroy R."/>
            <person name="Ravi A."/>
            <person name="Getino M."/>
            <person name="Pursley I."/>
            <person name="Horton D.L."/>
            <person name="Alikhan N.-F."/>
            <person name="Baker D."/>
            <person name="Gharbi K."/>
            <person name="Hall N."/>
            <person name="Watson M."/>
            <person name="Adriaenssens E.M."/>
            <person name="Foster-Nyarko E."/>
            <person name="Jarju S."/>
            <person name="Secka A."/>
            <person name="Antonio M."/>
            <person name="Oren A."/>
            <person name="Chaudhuri R."/>
            <person name="La Ragione R.M."/>
            <person name="Hildebrand F."/>
            <person name="Pallen M.J."/>
        </authorList>
    </citation>
    <scope>NUCLEOTIDE SEQUENCE [LARGE SCALE GENOMIC DNA]</scope>
    <source>
        <strain evidence="2 3">Sa2YVA2</strain>
    </source>
</reference>